<evidence type="ECO:0000313" key="4">
    <source>
        <dbReference type="Proteomes" id="UP000076925"/>
    </source>
</evidence>
<organism evidence="3 4">
    <name type="scientific">Scytonema hofmannii PCC 7110</name>
    <dbReference type="NCBI Taxonomy" id="128403"/>
    <lineage>
        <taxon>Bacteria</taxon>
        <taxon>Bacillati</taxon>
        <taxon>Cyanobacteriota</taxon>
        <taxon>Cyanophyceae</taxon>
        <taxon>Nostocales</taxon>
        <taxon>Scytonemataceae</taxon>
        <taxon>Scytonema</taxon>
    </lineage>
</organism>
<dbReference type="AlphaFoldDB" id="A0A139X0Z8"/>
<comment type="similarity">
    <text evidence="1 2">Belongs to the phD/YefM antitoxin family.</text>
</comment>
<accession>A0A139X0Z8</accession>
<proteinExistence type="inferred from homology"/>
<dbReference type="OrthoDB" id="488160at2"/>
<dbReference type="Gene3D" id="3.40.1620.10">
    <property type="entry name" value="YefM-like domain"/>
    <property type="match status" value="1"/>
</dbReference>
<gene>
    <name evidence="3" type="ORF">WA1_37030</name>
</gene>
<protein>
    <recommendedName>
        <fullName evidence="2">Antitoxin</fullName>
    </recommendedName>
</protein>
<comment type="caution">
    <text evidence="3">The sequence shown here is derived from an EMBL/GenBank/DDBJ whole genome shotgun (WGS) entry which is preliminary data.</text>
</comment>
<reference evidence="3 4" key="1">
    <citation type="journal article" date="2013" name="Genome Biol. Evol.">
        <title>Genomes of Stigonematalean cyanobacteria (subsection V) and the evolution of oxygenic photosynthesis from prokaryotes to plastids.</title>
        <authorList>
            <person name="Dagan T."/>
            <person name="Roettger M."/>
            <person name="Stucken K."/>
            <person name="Landan G."/>
            <person name="Koch R."/>
            <person name="Major P."/>
            <person name="Gould S.B."/>
            <person name="Goremykin V.V."/>
            <person name="Rippka R."/>
            <person name="Tandeau de Marsac N."/>
            <person name="Gugger M."/>
            <person name="Lockhart P.J."/>
            <person name="Allen J.F."/>
            <person name="Brune I."/>
            <person name="Maus I."/>
            <person name="Puhler A."/>
            <person name="Martin W.F."/>
        </authorList>
    </citation>
    <scope>NUCLEOTIDE SEQUENCE [LARGE SCALE GENOMIC DNA]</scope>
    <source>
        <strain evidence="3 4">PCC 7110</strain>
    </source>
</reference>
<keyword evidence="4" id="KW-1185">Reference proteome</keyword>
<evidence type="ECO:0000313" key="3">
    <source>
        <dbReference type="EMBL" id="KYC38389.1"/>
    </source>
</evidence>
<sequence>MTKVNINVDNNNFPDLIHKVTESGERIVIEQQGKATAAIITYDDLKRLEALEASILKKAELEEYELLTVAMKNSDFDFLKDQEDIYTLADGKPFHDPEYAQSVVSEPDFCSITEPEEDIYTLADGKLFHD</sequence>
<name>A0A139X0Z8_9CYAN</name>
<dbReference type="InterPro" id="IPR036165">
    <property type="entry name" value="YefM-like_sf"/>
</dbReference>
<evidence type="ECO:0000256" key="1">
    <source>
        <dbReference type="ARBA" id="ARBA00009981"/>
    </source>
</evidence>
<dbReference type="RefSeq" id="WP_017746780.1">
    <property type="nucleotide sequence ID" value="NZ_KQ976354.1"/>
</dbReference>
<dbReference type="EMBL" id="ANNX02000041">
    <property type="protein sequence ID" value="KYC38389.1"/>
    <property type="molecule type" value="Genomic_DNA"/>
</dbReference>
<dbReference type="Pfam" id="PF02604">
    <property type="entry name" value="PhdYeFM_antitox"/>
    <property type="match status" value="1"/>
</dbReference>
<dbReference type="SUPFAM" id="SSF143120">
    <property type="entry name" value="YefM-like"/>
    <property type="match status" value="1"/>
</dbReference>
<comment type="function">
    <text evidence="2">Antitoxin component of a type II toxin-antitoxin (TA) system.</text>
</comment>
<evidence type="ECO:0000256" key="2">
    <source>
        <dbReference type="RuleBase" id="RU362080"/>
    </source>
</evidence>
<dbReference type="InterPro" id="IPR006442">
    <property type="entry name" value="Antitoxin_Phd/YefM"/>
</dbReference>
<dbReference type="Proteomes" id="UP000076925">
    <property type="component" value="Unassembled WGS sequence"/>
</dbReference>